<sequence>MTAPLSLNVTNGPVSVGCIDLLGVSSSSALLLGDTESITLFSYFDTPPESVLVSPLAPLPLPQAASESEAPNEVGAVNESETPNEGEAEENEL</sequence>
<comment type="caution">
    <text evidence="2">The sequence shown here is derived from an EMBL/GenBank/DDBJ whole genome shotgun (WGS) entry which is preliminary data.</text>
</comment>
<keyword evidence="3" id="KW-1185">Reference proteome</keyword>
<reference evidence="3" key="1">
    <citation type="journal article" date="2019" name="Int. J. Syst. Evol. Microbiol.">
        <title>The Global Catalogue of Microorganisms (GCM) 10K type strain sequencing project: providing services to taxonomists for standard genome sequencing and annotation.</title>
        <authorList>
            <consortium name="The Broad Institute Genomics Platform"/>
            <consortium name="The Broad Institute Genome Sequencing Center for Infectious Disease"/>
            <person name="Wu L."/>
            <person name="Ma J."/>
        </authorList>
    </citation>
    <scope>NUCLEOTIDE SEQUENCE [LARGE SCALE GENOMIC DNA]</scope>
    <source>
        <strain evidence="3">KCTC 12907</strain>
    </source>
</reference>
<organism evidence="2 3">
    <name type="scientific">Cohnella cellulosilytica</name>
    <dbReference type="NCBI Taxonomy" id="986710"/>
    <lineage>
        <taxon>Bacteria</taxon>
        <taxon>Bacillati</taxon>
        <taxon>Bacillota</taxon>
        <taxon>Bacilli</taxon>
        <taxon>Bacillales</taxon>
        <taxon>Paenibacillaceae</taxon>
        <taxon>Cohnella</taxon>
    </lineage>
</organism>
<feature type="compositionally biased region" description="Acidic residues" evidence="1">
    <location>
        <begin position="82"/>
        <end position="93"/>
    </location>
</feature>
<proteinExistence type="predicted"/>
<dbReference type="RefSeq" id="WP_378051235.1">
    <property type="nucleotide sequence ID" value="NZ_JBHMDN010000033.1"/>
</dbReference>
<name>A0ABW2F372_9BACL</name>
<evidence type="ECO:0000313" key="3">
    <source>
        <dbReference type="Proteomes" id="UP001596378"/>
    </source>
</evidence>
<dbReference type="Proteomes" id="UP001596378">
    <property type="component" value="Unassembled WGS sequence"/>
</dbReference>
<dbReference type="EMBL" id="JBHTAI010000002">
    <property type="protein sequence ID" value="MFC7147446.1"/>
    <property type="molecule type" value="Genomic_DNA"/>
</dbReference>
<evidence type="ECO:0000313" key="2">
    <source>
        <dbReference type="EMBL" id="MFC7147446.1"/>
    </source>
</evidence>
<evidence type="ECO:0000256" key="1">
    <source>
        <dbReference type="SAM" id="MobiDB-lite"/>
    </source>
</evidence>
<protein>
    <submittedName>
        <fullName evidence="2">Spore gernimation protein GerPD</fullName>
    </submittedName>
</protein>
<accession>A0ABW2F372</accession>
<feature type="region of interest" description="Disordered" evidence="1">
    <location>
        <begin position="62"/>
        <end position="93"/>
    </location>
</feature>
<gene>
    <name evidence="2" type="ORF">ACFQMJ_02765</name>
</gene>